<accession>A0A081C432</accession>
<keyword evidence="2" id="KW-1185">Reference proteome</keyword>
<evidence type="ECO:0000313" key="1">
    <source>
        <dbReference type="EMBL" id="GAK59337.1"/>
    </source>
</evidence>
<dbReference type="AlphaFoldDB" id="A0A081C432"/>
<gene>
    <name evidence="1" type="ORF">U27_06321</name>
</gene>
<dbReference type="EMBL" id="DF820470">
    <property type="protein sequence ID" value="GAK59337.1"/>
    <property type="molecule type" value="Genomic_DNA"/>
</dbReference>
<dbReference type="Proteomes" id="UP000030661">
    <property type="component" value="Unassembled WGS sequence"/>
</dbReference>
<sequence length="44" mass="5169">MFDKQLFEELSKKSESKTLDFKAIQYDFSNKTADFIKDAEKTCV</sequence>
<name>A0A081C432_VECG1</name>
<protein>
    <submittedName>
        <fullName evidence="1">Uncharacterized protein</fullName>
    </submittedName>
</protein>
<dbReference type="STRING" id="1499967.U27_06321"/>
<proteinExistence type="predicted"/>
<organism evidence="1">
    <name type="scientific">Vecturithrix granuli</name>
    <dbReference type="NCBI Taxonomy" id="1499967"/>
    <lineage>
        <taxon>Bacteria</taxon>
        <taxon>Candidatus Moduliflexota</taxon>
        <taxon>Candidatus Vecturitrichia</taxon>
        <taxon>Candidatus Vecturitrichales</taxon>
        <taxon>Candidatus Vecturitrichaceae</taxon>
        <taxon>Candidatus Vecturithrix</taxon>
    </lineage>
</organism>
<dbReference type="HOGENOM" id="CLU_3212845_0_0_0"/>
<reference evidence="1" key="1">
    <citation type="journal article" date="2015" name="PeerJ">
        <title>First genomic representation of candidate bacterial phylum KSB3 points to enhanced environmental sensing as a trigger of wastewater bulking.</title>
        <authorList>
            <person name="Sekiguchi Y."/>
            <person name="Ohashi A."/>
            <person name="Parks D.H."/>
            <person name="Yamauchi T."/>
            <person name="Tyson G.W."/>
            <person name="Hugenholtz P."/>
        </authorList>
    </citation>
    <scope>NUCLEOTIDE SEQUENCE [LARGE SCALE GENOMIC DNA]</scope>
</reference>
<evidence type="ECO:0000313" key="2">
    <source>
        <dbReference type="Proteomes" id="UP000030661"/>
    </source>
</evidence>